<reference evidence="9" key="1">
    <citation type="submission" date="2009-08" db="EMBL/GenBank/DDBJ databases">
        <title>The complete genome of Chitinophaga pinensis DSM 2588.</title>
        <authorList>
            <consortium name="US DOE Joint Genome Institute (JGI-PGF)"/>
            <person name="Lucas S."/>
            <person name="Copeland A."/>
            <person name="Lapidus A."/>
            <person name="Glavina del Rio T."/>
            <person name="Dalin E."/>
            <person name="Tice H."/>
            <person name="Bruce D."/>
            <person name="Goodwin L."/>
            <person name="Pitluck S."/>
            <person name="Kyrpides N."/>
            <person name="Mavromatis K."/>
            <person name="Ivanova N."/>
            <person name="Mikhailova N."/>
            <person name="Sims D."/>
            <person name="Meinche L."/>
            <person name="Brettin T."/>
            <person name="Detter J.C."/>
            <person name="Han C."/>
            <person name="Larimer F."/>
            <person name="Land M."/>
            <person name="Hauser L."/>
            <person name="Markowitz V."/>
            <person name="Cheng J.-F."/>
            <person name="Hugenholtz P."/>
            <person name="Woyke T."/>
            <person name="Wu D."/>
            <person name="Spring S."/>
            <person name="Klenk H.-P."/>
            <person name="Eisen J.A."/>
        </authorList>
    </citation>
    <scope>NUCLEOTIDE SEQUENCE [LARGE SCALE GENOMIC DNA]</scope>
    <source>
        <strain evidence="9">ATCC 43595 / DSM 2588 / LMG 13176 / NBRC 15968 / NCIMB 11800 / UQM 2034</strain>
    </source>
</reference>
<name>A0A979G781_CHIPD</name>
<dbReference type="OrthoDB" id="625727at2"/>
<evidence type="ECO:0000313" key="9">
    <source>
        <dbReference type="Proteomes" id="UP000002215"/>
    </source>
</evidence>
<evidence type="ECO:0000259" key="7">
    <source>
        <dbReference type="Pfam" id="PF14322"/>
    </source>
</evidence>
<feature type="domain" description="RagB/SusD" evidence="6">
    <location>
        <begin position="352"/>
        <end position="493"/>
    </location>
</feature>
<evidence type="ECO:0000256" key="4">
    <source>
        <dbReference type="ARBA" id="ARBA00023136"/>
    </source>
</evidence>
<protein>
    <submittedName>
        <fullName evidence="8">RagB/SusD domain protein</fullName>
    </submittedName>
</protein>
<proteinExistence type="inferred from homology"/>
<evidence type="ECO:0000313" key="8">
    <source>
        <dbReference type="EMBL" id="ACU62051.1"/>
    </source>
</evidence>
<dbReference type="SUPFAM" id="SSF48452">
    <property type="entry name" value="TPR-like"/>
    <property type="match status" value="1"/>
</dbReference>
<dbReference type="InterPro" id="IPR011990">
    <property type="entry name" value="TPR-like_helical_dom_sf"/>
</dbReference>
<dbReference type="Gene3D" id="1.25.40.390">
    <property type="match status" value="1"/>
</dbReference>
<dbReference type="CDD" id="cd08977">
    <property type="entry name" value="SusD"/>
    <property type="match status" value="1"/>
</dbReference>
<dbReference type="KEGG" id="cpi:Cpin_4610"/>
<dbReference type="Proteomes" id="UP000002215">
    <property type="component" value="Chromosome"/>
</dbReference>
<evidence type="ECO:0000259" key="6">
    <source>
        <dbReference type="Pfam" id="PF07980"/>
    </source>
</evidence>
<organism evidence="8 9">
    <name type="scientific">Chitinophaga pinensis (strain ATCC 43595 / DSM 2588 / LMG 13176 / NBRC 15968 / NCIMB 11800 / UQM 2034)</name>
    <dbReference type="NCBI Taxonomy" id="485918"/>
    <lineage>
        <taxon>Bacteria</taxon>
        <taxon>Pseudomonadati</taxon>
        <taxon>Bacteroidota</taxon>
        <taxon>Chitinophagia</taxon>
        <taxon>Chitinophagales</taxon>
        <taxon>Chitinophagaceae</taxon>
        <taxon>Chitinophaga</taxon>
    </lineage>
</organism>
<dbReference type="EMBL" id="CP001699">
    <property type="protein sequence ID" value="ACU62051.1"/>
    <property type="molecule type" value="Genomic_DNA"/>
</dbReference>
<dbReference type="InterPro" id="IPR012944">
    <property type="entry name" value="SusD_RagB_dom"/>
</dbReference>
<evidence type="ECO:0000256" key="1">
    <source>
        <dbReference type="ARBA" id="ARBA00004442"/>
    </source>
</evidence>
<reference evidence="8 9" key="2">
    <citation type="journal article" date="2010" name="Stand. Genomic Sci.">
        <title>Complete genome sequence of Chitinophaga pinensis type strain (UQM 2034).</title>
        <authorList>
            <person name="Glavina Del Rio T."/>
            <person name="Abt B."/>
            <person name="Spring S."/>
            <person name="Lapidus A."/>
            <person name="Nolan M."/>
            <person name="Tice H."/>
            <person name="Copeland A."/>
            <person name="Cheng J.F."/>
            <person name="Chen F."/>
            <person name="Bruce D."/>
            <person name="Goodwin L."/>
            <person name="Pitluck S."/>
            <person name="Ivanova N."/>
            <person name="Mavromatis K."/>
            <person name="Mikhailova N."/>
            <person name="Pati A."/>
            <person name="Chen A."/>
            <person name="Palaniappan K."/>
            <person name="Land M."/>
            <person name="Hauser L."/>
            <person name="Chang Y.J."/>
            <person name="Jeffries C.D."/>
            <person name="Chain P."/>
            <person name="Saunders E."/>
            <person name="Detter J.C."/>
            <person name="Brettin T."/>
            <person name="Rohde M."/>
            <person name="Goker M."/>
            <person name="Bristow J."/>
            <person name="Eisen J.A."/>
            <person name="Markowitz V."/>
            <person name="Hugenholtz P."/>
            <person name="Kyrpides N.C."/>
            <person name="Klenk H.P."/>
            <person name="Lucas S."/>
        </authorList>
    </citation>
    <scope>NUCLEOTIDE SEQUENCE [LARGE SCALE GENOMIC DNA]</scope>
    <source>
        <strain evidence="9">ATCC 43595 / DSM 2588 / LMG 13176 / NBRC 15968 / NCIMB 11800 / UQM 2034</strain>
    </source>
</reference>
<evidence type="ECO:0000256" key="2">
    <source>
        <dbReference type="ARBA" id="ARBA00006275"/>
    </source>
</evidence>
<dbReference type="InterPro" id="IPR033985">
    <property type="entry name" value="SusD-like_N"/>
</dbReference>
<gene>
    <name evidence="8" type="ordered locus">Cpin_4610</name>
</gene>
<evidence type="ECO:0000256" key="5">
    <source>
        <dbReference type="ARBA" id="ARBA00023237"/>
    </source>
</evidence>
<keyword evidence="5" id="KW-0998">Cell outer membrane</keyword>
<evidence type="ECO:0000256" key="3">
    <source>
        <dbReference type="ARBA" id="ARBA00022729"/>
    </source>
</evidence>
<sequence length="494" mass="56233">MSIQQYKKRFLYNNPLRCFCCICIVLSQYSCRKYLELDPPATSVNASNVYNDNSTAIAVVTAIYARMSNTFYDQGPTAISLYPELSADNLRLFSVNANLNYTRHYQNELDQRYINVPFWNTLYSIIYSINAAIEGLSGSVNLNTVIRDRLLGELYFLRAYHYFYLVNLYGDVPLLTSSIYQESIKVPRTATNEIYAEILADLDIARKQLNNLYVDETLLNATSERIRPNIAAVNALSARVYLYMKRYPEAEDAATKVISETAMYTSDIPLTEIFKKNSKETIWSLQPVKNQFNTDEGELFVLPDGGPNDVHPLYISDDLLNSFEPGDQRKAAWIGHINADNKDYPYPAKYKARFGEETVSEYTILLRLAEQYLIRAEARNEQNNTVGAIADLNVLHTRSRAAASPQVPNPLPDLPAGLTQTAIRTRILNERRVELFIEGGHRWFDIRRAGKIDEIMTKVSATKNGNWQSFKALYPIPLSDILLSPLLKQNPGYN</sequence>
<dbReference type="Pfam" id="PF07980">
    <property type="entry name" value="SusD_RagB"/>
    <property type="match status" value="1"/>
</dbReference>
<keyword evidence="4" id="KW-0472">Membrane</keyword>
<comment type="subcellular location">
    <subcellularLocation>
        <location evidence="1">Cell outer membrane</location>
    </subcellularLocation>
</comment>
<comment type="similarity">
    <text evidence="2">Belongs to the SusD family.</text>
</comment>
<dbReference type="GO" id="GO:0009279">
    <property type="term" value="C:cell outer membrane"/>
    <property type="evidence" value="ECO:0007669"/>
    <property type="project" value="UniProtKB-SubCell"/>
</dbReference>
<accession>A0A979G781</accession>
<keyword evidence="3" id="KW-0732">Signal</keyword>
<feature type="domain" description="SusD-like N-terminal" evidence="7">
    <location>
        <begin position="58"/>
        <end position="242"/>
    </location>
</feature>
<dbReference type="AlphaFoldDB" id="A0A979G781"/>
<dbReference type="RefSeq" id="WP_012792219.1">
    <property type="nucleotide sequence ID" value="NC_013132.1"/>
</dbReference>
<dbReference type="Pfam" id="PF14322">
    <property type="entry name" value="SusD-like_3"/>
    <property type="match status" value="1"/>
</dbReference>